<dbReference type="EMBL" id="SNRW01017058">
    <property type="protein sequence ID" value="KAA6368737.1"/>
    <property type="molecule type" value="Genomic_DNA"/>
</dbReference>
<evidence type="ECO:0000313" key="1">
    <source>
        <dbReference type="EMBL" id="KAA6368737.1"/>
    </source>
</evidence>
<proteinExistence type="predicted"/>
<gene>
    <name evidence="1" type="ORF">EZS28_035736</name>
</gene>
<evidence type="ECO:0000313" key="2">
    <source>
        <dbReference type="Proteomes" id="UP000324800"/>
    </source>
</evidence>
<sequence>MQKKKFIQLNYLRVPTAQLANVPQLLKQSDHKLKKGIIQAEQQIIEKQIHHLDPTITAAEVHAGVFAIDNPAARRRIYGEGYPNYLLQKIYETSIRVNREGKLMEDQYMENNQRYKQNINARQVEAAMNLGSKRPVITEEQQRDQLMNERPLLYDIGALDWGIPPINDIYGRTPFETYDTGYKYDQFSNPIAYIKKPTQPTKLNYLCPLYNKRHKSLSPHPQQHSPSPSLEETLAILRTISPGDPRVYKEKEPERKQPKLQQYEELMDIVKRFQQIMKPIMGDERRNARSCYQDSTKNIRTRTVLLSSIHLRTIAKHQCPESKIQISRKNNGINLMRMYARAQSPFAFDQPTTSKLRRISQREHTSQDYQTSVMEWLDSLTYTPKFTNQYLKQQQAQSYSQQNKLYN</sequence>
<accession>A0A5J4UED9</accession>
<protein>
    <submittedName>
        <fullName evidence="1">Uncharacterized protein</fullName>
    </submittedName>
</protein>
<dbReference type="Proteomes" id="UP000324800">
    <property type="component" value="Unassembled WGS sequence"/>
</dbReference>
<reference evidence="1 2" key="1">
    <citation type="submission" date="2019-03" db="EMBL/GenBank/DDBJ databases">
        <title>Single cell metagenomics reveals metabolic interactions within the superorganism composed of flagellate Streblomastix strix and complex community of Bacteroidetes bacteria on its surface.</title>
        <authorList>
            <person name="Treitli S.C."/>
            <person name="Kolisko M."/>
            <person name="Husnik F."/>
            <person name="Keeling P."/>
            <person name="Hampl V."/>
        </authorList>
    </citation>
    <scope>NUCLEOTIDE SEQUENCE [LARGE SCALE GENOMIC DNA]</scope>
    <source>
        <strain evidence="1">ST1C</strain>
    </source>
</reference>
<organism evidence="1 2">
    <name type="scientific">Streblomastix strix</name>
    <dbReference type="NCBI Taxonomy" id="222440"/>
    <lineage>
        <taxon>Eukaryota</taxon>
        <taxon>Metamonada</taxon>
        <taxon>Preaxostyla</taxon>
        <taxon>Oxymonadida</taxon>
        <taxon>Streblomastigidae</taxon>
        <taxon>Streblomastix</taxon>
    </lineage>
</organism>
<name>A0A5J4UED9_9EUKA</name>
<dbReference type="AlphaFoldDB" id="A0A5J4UED9"/>
<comment type="caution">
    <text evidence="1">The sequence shown here is derived from an EMBL/GenBank/DDBJ whole genome shotgun (WGS) entry which is preliminary data.</text>
</comment>